<gene>
    <name evidence="1" type="ORF">ALEPTO_LOCUS5757</name>
</gene>
<comment type="caution">
    <text evidence="1">The sequence shown here is derived from an EMBL/GenBank/DDBJ whole genome shotgun (WGS) entry which is preliminary data.</text>
</comment>
<dbReference type="AlphaFoldDB" id="A0A9N9FQ29"/>
<dbReference type="OrthoDB" id="2351131at2759"/>
<evidence type="ECO:0000313" key="1">
    <source>
        <dbReference type="EMBL" id="CAG8548459.1"/>
    </source>
</evidence>
<feature type="non-terminal residue" evidence="1">
    <location>
        <position position="1"/>
    </location>
</feature>
<protein>
    <submittedName>
        <fullName evidence="1">14081_t:CDS:1</fullName>
    </submittedName>
</protein>
<accession>A0A9N9FQ29</accession>
<evidence type="ECO:0000313" key="2">
    <source>
        <dbReference type="Proteomes" id="UP000789508"/>
    </source>
</evidence>
<dbReference type="EMBL" id="CAJVPS010001716">
    <property type="protein sequence ID" value="CAG8548459.1"/>
    <property type="molecule type" value="Genomic_DNA"/>
</dbReference>
<reference evidence="1" key="1">
    <citation type="submission" date="2021-06" db="EMBL/GenBank/DDBJ databases">
        <authorList>
            <person name="Kallberg Y."/>
            <person name="Tangrot J."/>
            <person name="Rosling A."/>
        </authorList>
    </citation>
    <scope>NUCLEOTIDE SEQUENCE</scope>
    <source>
        <strain evidence="1">FL130A</strain>
    </source>
</reference>
<sequence length="50" mass="5642">KKVSHIIDAIQDKIENSDAELIANTSDITFDKAEILKLNLEQLFTNNITL</sequence>
<dbReference type="Proteomes" id="UP000789508">
    <property type="component" value="Unassembled WGS sequence"/>
</dbReference>
<name>A0A9N9FQ29_9GLOM</name>
<proteinExistence type="predicted"/>
<organism evidence="1 2">
    <name type="scientific">Ambispora leptoticha</name>
    <dbReference type="NCBI Taxonomy" id="144679"/>
    <lineage>
        <taxon>Eukaryota</taxon>
        <taxon>Fungi</taxon>
        <taxon>Fungi incertae sedis</taxon>
        <taxon>Mucoromycota</taxon>
        <taxon>Glomeromycotina</taxon>
        <taxon>Glomeromycetes</taxon>
        <taxon>Archaeosporales</taxon>
        <taxon>Ambisporaceae</taxon>
        <taxon>Ambispora</taxon>
    </lineage>
</organism>
<keyword evidence="2" id="KW-1185">Reference proteome</keyword>